<dbReference type="Proteomes" id="UP000320176">
    <property type="component" value="Unassembled WGS sequence"/>
</dbReference>
<evidence type="ECO:0000313" key="3">
    <source>
        <dbReference type="Proteomes" id="UP000320176"/>
    </source>
</evidence>
<dbReference type="EMBL" id="SJPN01000010">
    <property type="protein sequence ID" value="TWT92661.1"/>
    <property type="molecule type" value="Genomic_DNA"/>
</dbReference>
<evidence type="ECO:0000313" key="2">
    <source>
        <dbReference type="EMBL" id="TWT92661.1"/>
    </source>
</evidence>
<dbReference type="AlphaFoldDB" id="A0A5C6A043"/>
<keyword evidence="3" id="KW-1185">Reference proteome</keyword>
<reference evidence="2 3" key="1">
    <citation type="submission" date="2019-02" db="EMBL/GenBank/DDBJ databases">
        <title>Deep-cultivation of Planctomycetes and their phenomic and genomic characterization uncovers novel biology.</title>
        <authorList>
            <person name="Wiegand S."/>
            <person name="Jogler M."/>
            <person name="Boedeker C."/>
            <person name="Pinto D."/>
            <person name="Vollmers J."/>
            <person name="Rivas-Marin E."/>
            <person name="Kohn T."/>
            <person name="Peeters S.H."/>
            <person name="Heuer A."/>
            <person name="Rast P."/>
            <person name="Oberbeckmann S."/>
            <person name="Bunk B."/>
            <person name="Jeske O."/>
            <person name="Meyerdierks A."/>
            <person name="Storesund J.E."/>
            <person name="Kallscheuer N."/>
            <person name="Luecker S."/>
            <person name="Lage O.M."/>
            <person name="Pohl T."/>
            <person name="Merkel B.J."/>
            <person name="Hornburger P."/>
            <person name="Mueller R.-W."/>
            <person name="Bruemmer F."/>
            <person name="Labrenz M."/>
            <person name="Spormann A.M."/>
            <person name="Op Den Camp H."/>
            <person name="Overmann J."/>
            <person name="Amann R."/>
            <person name="Jetten M.S.M."/>
            <person name="Mascher T."/>
            <person name="Medema M.H."/>
            <person name="Devos D.P."/>
            <person name="Kaster A.-K."/>
            <person name="Ovreas L."/>
            <person name="Rohde M."/>
            <person name="Galperin M.Y."/>
            <person name="Jogler C."/>
        </authorList>
    </citation>
    <scope>NUCLEOTIDE SEQUENCE [LARGE SCALE GENOMIC DNA]</scope>
    <source>
        <strain evidence="2 3">Pla52n</strain>
    </source>
</reference>
<feature type="region of interest" description="Disordered" evidence="1">
    <location>
        <begin position="1"/>
        <end position="24"/>
    </location>
</feature>
<accession>A0A5C6A043</accession>
<protein>
    <submittedName>
        <fullName evidence="2">Uncharacterized protein</fullName>
    </submittedName>
</protein>
<evidence type="ECO:0000256" key="1">
    <source>
        <dbReference type="SAM" id="MobiDB-lite"/>
    </source>
</evidence>
<organism evidence="2 3">
    <name type="scientific">Stieleria varia</name>
    <dbReference type="NCBI Taxonomy" id="2528005"/>
    <lineage>
        <taxon>Bacteria</taxon>
        <taxon>Pseudomonadati</taxon>
        <taxon>Planctomycetota</taxon>
        <taxon>Planctomycetia</taxon>
        <taxon>Pirellulales</taxon>
        <taxon>Pirellulaceae</taxon>
        <taxon>Stieleria</taxon>
    </lineage>
</organism>
<name>A0A5C6A043_9BACT</name>
<feature type="compositionally biased region" description="Basic residues" evidence="1">
    <location>
        <begin position="7"/>
        <end position="18"/>
    </location>
</feature>
<sequence length="66" mass="7132">MTESRHCGFHFKKGHPRLRSNGTPDMGVNLWGAASFGKPVPGTKTKLETNGSIPAAITQSPRLILM</sequence>
<comment type="caution">
    <text evidence="2">The sequence shown here is derived from an EMBL/GenBank/DDBJ whole genome shotgun (WGS) entry which is preliminary data.</text>
</comment>
<proteinExistence type="predicted"/>
<gene>
    <name evidence="2" type="ORF">Pla52n_60260</name>
</gene>